<dbReference type="PANTHER" id="PTHR44591:SF23">
    <property type="entry name" value="CHEY SUBFAMILY"/>
    <property type="match status" value="1"/>
</dbReference>
<feature type="domain" description="Response regulatory" evidence="4">
    <location>
        <begin position="140"/>
        <end position="258"/>
    </location>
</feature>
<evidence type="ECO:0000259" key="5">
    <source>
        <dbReference type="PROSITE" id="PS50894"/>
    </source>
</evidence>
<dbReference type="Proteomes" id="UP001230156">
    <property type="component" value="Unassembled WGS sequence"/>
</dbReference>
<dbReference type="InterPro" id="IPR001789">
    <property type="entry name" value="Sig_transdc_resp-reg_receiver"/>
</dbReference>
<evidence type="ECO:0000259" key="4">
    <source>
        <dbReference type="PROSITE" id="PS50110"/>
    </source>
</evidence>
<dbReference type="RefSeq" id="WP_379959016.1">
    <property type="nucleotide sequence ID" value="NZ_JAUYVI010000006.1"/>
</dbReference>
<evidence type="ECO:0000313" key="6">
    <source>
        <dbReference type="EMBL" id="MDQ7250142.1"/>
    </source>
</evidence>
<dbReference type="InterPro" id="IPR036641">
    <property type="entry name" value="HPT_dom_sf"/>
</dbReference>
<evidence type="ECO:0000313" key="7">
    <source>
        <dbReference type="Proteomes" id="UP001230156"/>
    </source>
</evidence>
<organism evidence="6 7">
    <name type="scientific">Dongia sedimenti</name>
    <dbReference type="NCBI Taxonomy" id="3064282"/>
    <lineage>
        <taxon>Bacteria</taxon>
        <taxon>Pseudomonadati</taxon>
        <taxon>Pseudomonadota</taxon>
        <taxon>Alphaproteobacteria</taxon>
        <taxon>Rhodospirillales</taxon>
        <taxon>Dongiaceae</taxon>
        <taxon>Dongia</taxon>
    </lineage>
</organism>
<proteinExistence type="predicted"/>
<dbReference type="SUPFAM" id="SSF52172">
    <property type="entry name" value="CheY-like"/>
    <property type="match status" value="1"/>
</dbReference>
<dbReference type="PROSITE" id="PS50894">
    <property type="entry name" value="HPT"/>
    <property type="match status" value="1"/>
</dbReference>
<reference evidence="7" key="1">
    <citation type="submission" date="2023-08" db="EMBL/GenBank/DDBJ databases">
        <title>Rhodospirillaceae gen. nov., a novel taxon isolated from the Yangtze River Yuezi River estuary sludge.</title>
        <authorList>
            <person name="Ruan L."/>
        </authorList>
    </citation>
    <scope>NUCLEOTIDE SEQUENCE [LARGE SCALE GENOMIC DNA]</scope>
    <source>
        <strain evidence="7">R-7</strain>
    </source>
</reference>
<dbReference type="Gene3D" id="1.20.120.160">
    <property type="entry name" value="HPT domain"/>
    <property type="match status" value="1"/>
</dbReference>
<evidence type="ECO:0000256" key="1">
    <source>
        <dbReference type="ARBA" id="ARBA00022553"/>
    </source>
</evidence>
<protein>
    <submittedName>
        <fullName evidence="6">Hpt domain-containing protein</fullName>
    </submittedName>
</protein>
<keyword evidence="1" id="KW-0597">Phosphoprotein</keyword>
<dbReference type="InterPro" id="IPR008207">
    <property type="entry name" value="Sig_transdc_His_kin_Hpt_dom"/>
</dbReference>
<dbReference type="EMBL" id="JAUYVI010000006">
    <property type="protein sequence ID" value="MDQ7250142.1"/>
    <property type="molecule type" value="Genomic_DNA"/>
</dbReference>
<dbReference type="InterPro" id="IPR011006">
    <property type="entry name" value="CheY-like_superfamily"/>
</dbReference>
<dbReference type="SUPFAM" id="SSF47226">
    <property type="entry name" value="Histidine-containing phosphotransfer domain, HPT domain"/>
    <property type="match status" value="1"/>
</dbReference>
<dbReference type="PANTHER" id="PTHR44591">
    <property type="entry name" value="STRESS RESPONSE REGULATOR PROTEIN 1"/>
    <property type="match status" value="1"/>
</dbReference>
<comment type="caution">
    <text evidence="3">Lacks conserved residue(s) required for the propagation of feature annotation.</text>
</comment>
<name>A0ABU0YQY6_9PROT</name>
<dbReference type="InterPro" id="IPR050595">
    <property type="entry name" value="Bact_response_regulator"/>
</dbReference>
<keyword evidence="2" id="KW-0902">Two-component regulatory system</keyword>
<dbReference type="Gene3D" id="3.40.50.2300">
    <property type="match status" value="1"/>
</dbReference>
<dbReference type="PROSITE" id="PS50110">
    <property type="entry name" value="RESPONSE_REGULATORY"/>
    <property type="match status" value="1"/>
</dbReference>
<evidence type="ECO:0000256" key="3">
    <source>
        <dbReference type="PROSITE-ProRule" id="PRU00169"/>
    </source>
</evidence>
<gene>
    <name evidence="6" type="ORF">Q8A70_20800</name>
</gene>
<comment type="caution">
    <text evidence="6">The sequence shown here is derived from an EMBL/GenBank/DDBJ whole genome shotgun (WGS) entry which is preliminary data.</text>
</comment>
<evidence type="ECO:0000256" key="2">
    <source>
        <dbReference type="ARBA" id="ARBA00023012"/>
    </source>
</evidence>
<accession>A0ABU0YQY6</accession>
<keyword evidence="7" id="KW-1185">Reference proteome</keyword>
<feature type="domain" description="HPt" evidence="5">
    <location>
        <begin position="15"/>
        <end position="108"/>
    </location>
</feature>
<sequence length="258" mass="27730">MDMRGVGTGAYAGATADMVAGLLAEFVGESQERCADLTRQIPKGDGLPELRRFVFDVAGQARNFGLSMLETVADQAQNYLTAITALDDRAIDDLGQYLDAIQDLLNGKQADEGDIRQMVRGLPVRRGIEIDEAPEVRDIEVVLVMAPGTQQTFVERELRACGYRATAIPDTLKALAYATRAKPDMMIVSAVMPQLSGIDLALALTAIPTTRNIPLAVITSLDAGDPQLKVLPPSVALIRKTSAFGDDLTKALQQGFLL</sequence>